<sequence>MLYASGGGSVRAPAASELTQVEIHAIEVSIAGKRYWTPQVARAETQNMIVIMTPTGQIGSRLLDILLHEAPTRDEELRVIMRDPGKLPAAARARVDVVTGSHGDAAVVDRAFTGADAVFWLVPSNPRAPSLDAVYSGFTRAAAEAFKTHGVGHVVGVSALGRGTPLADRAGHVTASLAMDDLIASTGVAYRALANPTFMDNLLRQVAPIRDHGVFTDTVTADRKAPMAATRDIAAAAAGLLLDRTWTGTGEVPVLGPEDLSANDMARTISDVLGRPVRYERQSLDDFRTALTGRGIGNAIVEGYVDMMRAKDEGLDDDVQRTPRTASPTTFREWCEEVLKPAVLA</sequence>
<name>A0ABQ2JHQ5_9ACTN</name>
<evidence type="ECO:0000313" key="2">
    <source>
        <dbReference type="EMBL" id="GGN47043.1"/>
    </source>
</evidence>
<dbReference type="InterPro" id="IPR036291">
    <property type="entry name" value="NAD(P)-bd_dom_sf"/>
</dbReference>
<dbReference type="Gene3D" id="3.40.50.720">
    <property type="entry name" value="NAD(P)-binding Rossmann-like Domain"/>
    <property type="match status" value="1"/>
</dbReference>
<dbReference type="Gene3D" id="3.90.25.10">
    <property type="entry name" value="UDP-galactose 4-epimerase, domain 1"/>
    <property type="match status" value="1"/>
</dbReference>
<dbReference type="InterPro" id="IPR016040">
    <property type="entry name" value="NAD(P)-bd_dom"/>
</dbReference>
<gene>
    <name evidence="2" type="ORF">GCM10012285_32360</name>
</gene>
<dbReference type="PANTHER" id="PTHR43162:SF1">
    <property type="entry name" value="PRESTALK A DIFFERENTIATION PROTEIN A"/>
    <property type="match status" value="1"/>
</dbReference>
<protein>
    <submittedName>
        <fullName evidence="2">NmrA family transcriptional regulator</fullName>
    </submittedName>
</protein>
<dbReference type="Proteomes" id="UP000600080">
    <property type="component" value="Unassembled WGS sequence"/>
</dbReference>
<evidence type="ECO:0000259" key="1">
    <source>
        <dbReference type="Pfam" id="PF13460"/>
    </source>
</evidence>
<reference evidence="3" key="1">
    <citation type="journal article" date="2019" name="Int. J. Syst. Evol. Microbiol.">
        <title>The Global Catalogue of Microorganisms (GCM) 10K type strain sequencing project: providing services to taxonomists for standard genome sequencing and annotation.</title>
        <authorList>
            <consortium name="The Broad Institute Genomics Platform"/>
            <consortium name="The Broad Institute Genome Sequencing Center for Infectious Disease"/>
            <person name="Wu L."/>
            <person name="Ma J."/>
        </authorList>
    </citation>
    <scope>NUCLEOTIDE SEQUENCE [LARGE SCALE GENOMIC DNA]</scope>
    <source>
        <strain evidence="3">CGMCC 4.7323</strain>
    </source>
</reference>
<dbReference type="EMBL" id="BMND01000012">
    <property type="protein sequence ID" value="GGN47043.1"/>
    <property type="molecule type" value="Genomic_DNA"/>
</dbReference>
<proteinExistence type="predicted"/>
<feature type="domain" description="NAD(P)-binding" evidence="1">
    <location>
        <begin position="55"/>
        <end position="213"/>
    </location>
</feature>
<dbReference type="PANTHER" id="PTHR43162">
    <property type="match status" value="1"/>
</dbReference>
<dbReference type="InterPro" id="IPR051604">
    <property type="entry name" value="Ergot_Alk_Oxidoreductase"/>
</dbReference>
<evidence type="ECO:0000313" key="3">
    <source>
        <dbReference type="Proteomes" id="UP000600080"/>
    </source>
</evidence>
<accession>A0ABQ2JHQ5</accession>
<comment type="caution">
    <text evidence="2">The sequence shown here is derived from an EMBL/GenBank/DDBJ whole genome shotgun (WGS) entry which is preliminary data.</text>
</comment>
<dbReference type="SUPFAM" id="SSF51735">
    <property type="entry name" value="NAD(P)-binding Rossmann-fold domains"/>
    <property type="match status" value="1"/>
</dbReference>
<keyword evidence="3" id="KW-1185">Reference proteome</keyword>
<organism evidence="2 3">
    <name type="scientific">Streptomyces kronopolitis</name>
    <dbReference type="NCBI Taxonomy" id="1612435"/>
    <lineage>
        <taxon>Bacteria</taxon>
        <taxon>Bacillati</taxon>
        <taxon>Actinomycetota</taxon>
        <taxon>Actinomycetes</taxon>
        <taxon>Kitasatosporales</taxon>
        <taxon>Streptomycetaceae</taxon>
        <taxon>Streptomyces</taxon>
    </lineage>
</organism>
<dbReference type="Pfam" id="PF13460">
    <property type="entry name" value="NAD_binding_10"/>
    <property type="match status" value="1"/>
</dbReference>